<sequence length="89" mass="9753">MKNKLGCPSAIAHPWPLRLAKELFHAGALVTRAEFVRCTEQQGLGYIQFHTRWGDAGLLVSAAKEARMLTLLNAKTLIARNLPGVELTA</sequence>
<organism evidence="1 2">
    <name type="scientific">Aeromonas caviae</name>
    <name type="common">Aeromonas punctata</name>
    <dbReference type="NCBI Taxonomy" id="648"/>
    <lineage>
        <taxon>Bacteria</taxon>
        <taxon>Pseudomonadati</taxon>
        <taxon>Pseudomonadota</taxon>
        <taxon>Gammaproteobacteria</taxon>
        <taxon>Aeromonadales</taxon>
        <taxon>Aeromonadaceae</taxon>
        <taxon>Aeromonas</taxon>
    </lineage>
</organism>
<proteinExistence type="predicted"/>
<evidence type="ECO:0000313" key="2">
    <source>
        <dbReference type="Proteomes" id="UP000737420"/>
    </source>
</evidence>
<accession>A0ABD0B8E6</accession>
<name>A0ABD0B8E6_AERCA</name>
<gene>
    <name evidence="1" type="ORF">KAM382_23690</name>
</gene>
<protein>
    <submittedName>
        <fullName evidence="1">Uncharacterized protein</fullName>
    </submittedName>
</protein>
<comment type="caution">
    <text evidence="1">The sequence shown here is derived from an EMBL/GenBank/DDBJ whole genome shotgun (WGS) entry which is preliminary data.</text>
</comment>
<evidence type="ECO:0000313" key="1">
    <source>
        <dbReference type="EMBL" id="GJB92308.1"/>
    </source>
</evidence>
<dbReference type="EMBL" id="BPOP01000022">
    <property type="protein sequence ID" value="GJB92308.1"/>
    <property type="molecule type" value="Genomic_DNA"/>
</dbReference>
<dbReference type="Proteomes" id="UP000737420">
    <property type="component" value="Unassembled WGS sequence"/>
</dbReference>
<dbReference type="RefSeq" id="WP_203765329.1">
    <property type="nucleotide sequence ID" value="NZ_AP024404.1"/>
</dbReference>
<reference evidence="1 2" key="1">
    <citation type="submission" date="2021-07" db="EMBL/GenBank/DDBJ databases">
        <title>Draft genome sequence of carbapenem-resistant Aeromonas spp. in Japan.</title>
        <authorList>
            <person name="Maehana S."/>
            <person name="Suzuki M."/>
            <person name="Kitasato H."/>
        </authorList>
    </citation>
    <scope>NUCLEOTIDE SEQUENCE [LARGE SCALE GENOMIC DNA]</scope>
    <source>
        <strain evidence="1 2">KAM382</strain>
    </source>
</reference>
<dbReference type="AlphaFoldDB" id="A0ABD0B8E6"/>